<gene>
    <name evidence="1" type="ORF">KSS89_16720</name>
</gene>
<accession>A0ABX8MI88</accession>
<evidence type="ECO:0000313" key="2">
    <source>
        <dbReference type="Proteomes" id="UP000693952"/>
    </source>
</evidence>
<keyword evidence="2" id="KW-1185">Reference proteome</keyword>
<name>A0ABX8MI88_9PSED</name>
<dbReference type="Pfam" id="PF11042">
    <property type="entry name" value="DUF2750"/>
    <property type="match status" value="1"/>
</dbReference>
<organism evidence="1 2">
    <name type="scientific">Pseudomonas sessilinigenes</name>
    <dbReference type="NCBI Taxonomy" id="658629"/>
    <lineage>
        <taxon>Bacteria</taxon>
        <taxon>Pseudomonadati</taxon>
        <taxon>Pseudomonadota</taxon>
        <taxon>Gammaproteobacteria</taxon>
        <taxon>Pseudomonadales</taxon>
        <taxon>Pseudomonadaceae</taxon>
        <taxon>Pseudomonas</taxon>
    </lineage>
</organism>
<evidence type="ECO:0000313" key="1">
    <source>
        <dbReference type="EMBL" id="QXH37933.1"/>
    </source>
</evidence>
<proteinExistence type="predicted"/>
<reference evidence="1" key="1">
    <citation type="submission" date="2021-06" db="EMBL/GenBank/DDBJ databases">
        <title>Updating the genus Pseudomonas: Description of 43 new species and partition of the Pseudomonas putida group.</title>
        <authorList>
            <person name="Girard L."/>
            <person name="Lood C."/>
            <person name="Vandamme P."/>
            <person name="Rokni-Zadeh H."/>
            <person name="van Noort V."/>
            <person name="Hofte M."/>
            <person name="Lavigne R."/>
            <person name="De Mot R."/>
        </authorList>
    </citation>
    <scope>NUCLEOTIDE SEQUENCE</scope>
    <source>
        <strain evidence="1">CMR12a</strain>
    </source>
</reference>
<dbReference type="EMBL" id="CP077074">
    <property type="protein sequence ID" value="QXH37933.1"/>
    <property type="molecule type" value="Genomic_DNA"/>
</dbReference>
<sequence>MHERKRHNLLAMAPQERLDYFVRKIVDFEQAWGLYQDGWATSAFDGGEAVPFWPEAALAQACATGAWAGFVARPISLDDFRGRWLPGLRADDRVCQVFPVPTQQGVVICPDDLGGLIHDELQPYL</sequence>
<dbReference type="InterPro" id="IPR021284">
    <property type="entry name" value="DUF2750"/>
</dbReference>
<protein>
    <submittedName>
        <fullName evidence="1">DUF2750 domain-containing protein</fullName>
    </submittedName>
</protein>
<dbReference type="RefSeq" id="WP_068579365.1">
    <property type="nucleotide sequence ID" value="NZ_CP027706.1"/>
</dbReference>
<dbReference type="Proteomes" id="UP000693952">
    <property type="component" value="Chromosome"/>
</dbReference>